<feature type="binding site" evidence="6">
    <location>
        <position position="154"/>
    </location>
    <ligand>
        <name>S-adenosyl-L-methionine</name>
        <dbReference type="ChEBI" id="CHEBI:59789"/>
    </ligand>
</feature>
<evidence type="ECO:0000313" key="9">
    <source>
        <dbReference type="Proteomes" id="UP000001052"/>
    </source>
</evidence>
<dbReference type="Pfam" id="PF14801">
    <property type="entry name" value="TrmI-like_N"/>
    <property type="match status" value="1"/>
</dbReference>
<evidence type="ECO:0000256" key="4">
    <source>
        <dbReference type="ARBA" id="ARBA00022694"/>
    </source>
</evidence>
<dbReference type="AlphaFoldDB" id="C8X0D1"/>
<dbReference type="Pfam" id="PF08704">
    <property type="entry name" value="GCD14"/>
    <property type="match status" value="1"/>
</dbReference>
<dbReference type="EC" id="2.1.1.220" evidence="5"/>
<keyword evidence="4 5" id="KW-0819">tRNA processing</keyword>
<accession>C8X0D1</accession>
<comment type="similarity">
    <text evidence="5">Belongs to the class I-like SAM-binding methyltransferase superfamily. TRM61 family.</text>
</comment>
<dbReference type="HOGENOM" id="CLU_025402_0_1_7"/>
<comment type="subunit">
    <text evidence="5">Homotetramer composed of a dimer of dimers.</text>
</comment>
<evidence type="ECO:0000256" key="1">
    <source>
        <dbReference type="ARBA" id="ARBA00022603"/>
    </source>
</evidence>
<dbReference type="SUPFAM" id="SSF53335">
    <property type="entry name" value="S-adenosyl-L-methionine-dependent methyltransferases"/>
    <property type="match status" value="1"/>
</dbReference>
<dbReference type="InterPro" id="IPR029063">
    <property type="entry name" value="SAM-dependent_MTases_sf"/>
</dbReference>
<dbReference type="KEGG" id="drt:Dret_0459"/>
<reference evidence="9" key="1">
    <citation type="submission" date="2009-09" db="EMBL/GenBank/DDBJ databases">
        <title>The complete chromosome of Desulfohalobium retbaense DSM 5692.</title>
        <authorList>
            <consortium name="US DOE Joint Genome Institute (JGI-PGF)"/>
            <person name="Lucas S."/>
            <person name="Copeland A."/>
            <person name="Lapidus A."/>
            <person name="Glavina del Rio T."/>
            <person name="Dalin E."/>
            <person name="Tice H."/>
            <person name="Bruce D."/>
            <person name="Goodwin L."/>
            <person name="Pitluck S."/>
            <person name="Kyrpides N."/>
            <person name="Mavromatis K."/>
            <person name="Ivanova N."/>
            <person name="Mikhailova N."/>
            <person name="Munk A.C."/>
            <person name="Brettin T."/>
            <person name="Detter J.C."/>
            <person name="Han C."/>
            <person name="Tapia R."/>
            <person name="Larimer F."/>
            <person name="Land M."/>
            <person name="Hauser L."/>
            <person name="Markowitz V."/>
            <person name="Cheng J.-F."/>
            <person name="Hugenholtz P."/>
            <person name="Woyke T."/>
            <person name="Wu D."/>
            <person name="Spring S."/>
            <person name="Klenk H.-P."/>
            <person name="Eisen J.A."/>
        </authorList>
    </citation>
    <scope>NUCLEOTIDE SEQUENCE [LARGE SCALE GENOMIC DNA]</scope>
    <source>
        <strain evidence="9">DSM 5692</strain>
    </source>
</reference>
<evidence type="ECO:0000313" key="8">
    <source>
        <dbReference type="EMBL" id="ACV67756.1"/>
    </source>
</evidence>
<dbReference type="EMBL" id="CP001734">
    <property type="protein sequence ID" value="ACV67756.1"/>
    <property type="molecule type" value="Genomic_DNA"/>
</dbReference>
<name>C8X0D1_DESRD</name>
<dbReference type="GO" id="GO:0031515">
    <property type="term" value="C:tRNA (m1A) methyltransferase complex"/>
    <property type="evidence" value="ECO:0007669"/>
    <property type="project" value="UniProtKB-UniRule"/>
</dbReference>
<evidence type="ECO:0000259" key="7">
    <source>
        <dbReference type="Pfam" id="PF08704"/>
    </source>
</evidence>
<proteinExistence type="inferred from homology"/>
<keyword evidence="1 5" id="KW-0489">Methyltransferase</keyword>
<keyword evidence="2 5" id="KW-0808">Transferase</keyword>
<evidence type="ECO:0000256" key="6">
    <source>
        <dbReference type="PIRSR" id="PIRSR017269-1"/>
    </source>
</evidence>
<dbReference type="RefSeq" id="WP_015750914.1">
    <property type="nucleotide sequence ID" value="NC_013223.1"/>
</dbReference>
<comment type="function">
    <text evidence="5">Catalyzes the S-adenosyl-L-methionine-dependent formation of N(1)-methyladenine at position 58 (m1A58) in tRNA.</text>
</comment>
<dbReference type="InterPro" id="IPR014816">
    <property type="entry name" value="tRNA_MeTrfase_Gcd14"/>
</dbReference>
<reference evidence="8 9" key="2">
    <citation type="journal article" date="2010" name="Stand. Genomic Sci.">
        <title>Complete genome sequence of Desulfohalobium retbaense type strain (HR(100)).</title>
        <authorList>
            <person name="Spring S."/>
            <person name="Nolan M."/>
            <person name="Lapidus A."/>
            <person name="Glavina Del Rio T."/>
            <person name="Copeland A."/>
            <person name="Tice H."/>
            <person name="Cheng J.F."/>
            <person name="Lucas S."/>
            <person name="Land M."/>
            <person name="Chen F."/>
            <person name="Bruce D."/>
            <person name="Goodwin L."/>
            <person name="Pitluck S."/>
            <person name="Ivanova N."/>
            <person name="Mavromatis K."/>
            <person name="Mikhailova N."/>
            <person name="Pati A."/>
            <person name="Chen A."/>
            <person name="Palaniappan K."/>
            <person name="Hauser L."/>
            <person name="Chang Y.J."/>
            <person name="Jeffries C.D."/>
            <person name="Munk C."/>
            <person name="Kiss H."/>
            <person name="Chain P."/>
            <person name="Han C."/>
            <person name="Brettin T."/>
            <person name="Detter J.C."/>
            <person name="Schuler E."/>
            <person name="Goker M."/>
            <person name="Rohde M."/>
            <person name="Bristow J."/>
            <person name="Eisen J.A."/>
            <person name="Markowitz V."/>
            <person name="Hugenholtz P."/>
            <person name="Kyrpides N.C."/>
            <person name="Klenk H.P."/>
        </authorList>
    </citation>
    <scope>NUCLEOTIDE SEQUENCE [LARGE SCALE GENOMIC DNA]</scope>
    <source>
        <strain evidence="8 9">DSM 5692</strain>
    </source>
</reference>
<gene>
    <name evidence="8" type="ordered locus">Dret_0459</name>
</gene>
<dbReference type="InterPro" id="IPR049470">
    <property type="entry name" value="TRM61_C"/>
</dbReference>
<feature type="binding site" evidence="6">
    <location>
        <begin position="105"/>
        <end position="108"/>
    </location>
    <ligand>
        <name>S-adenosyl-L-methionine</name>
        <dbReference type="ChEBI" id="CHEBI:59789"/>
    </ligand>
</feature>
<comment type="catalytic activity">
    <reaction evidence="5">
        <text>adenosine(58) in tRNA + S-adenosyl-L-methionine = N(1)-methyladenosine(58) in tRNA + S-adenosyl-L-homocysteine + H(+)</text>
        <dbReference type="Rhea" id="RHEA:43152"/>
        <dbReference type="Rhea" id="RHEA-COMP:10365"/>
        <dbReference type="Rhea" id="RHEA-COMP:10366"/>
        <dbReference type="ChEBI" id="CHEBI:15378"/>
        <dbReference type="ChEBI" id="CHEBI:57856"/>
        <dbReference type="ChEBI" id="CHEBI:59789"/>
        <dbReference type="ChEBI" id="CHEBI:74411"/>
        <dbReference type="ChEBI" id="CHEBI:74491"/>
        <dbReference type="EC" id="2.1.1.220"/>
    </reaction>
</comment>
<evidence type="ECO:0000256" key="3">
    <source>
        <dbReference type="ARBA" id="ARBA00022691"/>
    </source>
</evidence>
<dbReference type="Proteomes" id="UP000001052">
    <property type="component" value="Chromosome"/>
</dbReference>
<sequence>MIEPGQLVQLVSPKGKRYLRLLQDGEVLQTHDGLLSMDEVRQADFGATIKTHLGRPYRVVKPTIYDLIKGIKRKTQIIYPKEIGYILMKLGVGPGSRVVECGTGSGSLTMALAWYVGDTGKVYTYERRAEFSELCAKNLDQVALGHRVQRYIRDIEEGFEQTDADALFLDVRTPDMYVPQAAAVVKPGAPVGFLLPTTNQISNLLAEIETTGLLTDLEVVEILLRRYKPVSDRLRPEDRMVAHTGYLVFARNRGAASSEELAAPAIAAAEPEDTVLE</sequence>
<dbReference type="Gene3D" id="3.40.50.150">
    <property type="entry name" value="Vaccinia Virus protein VP39"/>
    <property type="match status" value="1"/>
</dbReference>
<dbReference type="STRING" id="485915.Dret_0459"/>
<dbReference type="Gene3D" id="3.10.330.20">
    <property type="match status" value="1"/>
</dbReference>
<dbReference type="GO" id="GO:0030488">
    <property type="term" value="P:tRNA methylation"/>
    <property type="evidence" value="ECO:0007669"/>
    <property type="project" value="InterPro"/>
</dbReference>
<feature type="binding site" evidence="6">
    <location>
        <position position="170"/>
    </location>
    <ligand>
        <name>S-adenosyl-L-methionine</name>
        <dbReference type="ChEBI" id="CHEBI:59789"/>
    </ligand>
</feature>
<protein>
    <recommendedName>
        <fullName evidence="5">tRNA (adenine(58)-N(1))-methyltransferase TrmI</fullName>
        <ecNumber evidence="5">2.1.1.220</ecNumber>
    </recommendedName>
</protein>
<keyword evidence="3 5" id="KW-0949">S-adenosyl-L-methionine</keyword>
<dbReference type="PANTHER" id="PTHR12133">
    <property type="entry name" value="TRNA (ADENINE(58)-N(1))-METHYLTRANSFERASE"/>
    <property type="match status" value="1"/>
</dbReference>
<dbReference type="PIRSF" id="PIRSF017269">
    <property type="entry name" value="GCD14"/>
    <property type="match status" value="1"/>
</dbReference>
<dbReference type="OrthoDB" id="9781391at2"/>
<dbReference type="eggNOG" id="COG2519">
    <property type="taxonomic scope" value="Bacteria"/>
</dbReference>
<feature type="binding site" evidence="6">
    <location>
        <position position="126"/>
    </location>
    <ligand>
        <name>S-adenosyl-L-methionine</name>
        <dbReference type="ChEBI" id="CHEBI:59789"/>
    </ligand>
</feature>
<keyword evidence="9" id="KW-1185">Reference proteome</keyword>
<dbReference type="PROSITE" id="PS51620">
    <property type="entry name" value="SAM_TRM61"/>
    <property type="match status" value="1"/>
</dbReference>
<dbReference type="GO" id="GO:0160107">
    <property type="term" value="F:tRNA (adenine(58)-N1)-methyltransferase activity"/>
    <property type="evidence" value="ECO:0007669"/>
    <property type="project" value="UniProtKB-EC"/>
</dbReference>
<organism evidence="8 9">
    <name type="scientific">Desulfohalobium retbaense (strain ATCC 49708 / DSM 5692 / JCM 16813 / HR100)</name>
    <dbReference type="NCBI Taxonomy" id="485915"/>
    <lineage>
        <taxon>Bacteria</taxon>
        <taxon>Pseudomonadati</taxon>
        <taxon>Thermodesulfobacteriota</taxon>
        <taxon>Desulfovibrionia</taxon>
        <taxon>Desulfovibrionales</taxon>
        <taxon>Desulfohalobiaceae</taxon>
        <taxon>Desulfohalobium</taxon>
    </lineage>
</organism>
<evidence type="ECO:0000256" key="5">
    <source>
        <dbReference type="PIRNR" id="PIRNR017269"/>
    </source>
</evidence>
<dbReference type="PANTHER" id="PTHR12133:SF1">
    <property type="entry name" value="TRNA (ADENINE(58)-N(1))-METHYLTRANSFERASE, MITOCHONDRIAL"/>
    <property type="match status" value="1"/>
</dbReference>
<evidence type="ECO:0000256" key="2">
    <source>
        <dbReference type="ARBA" id="ARBA00022679"/>
    </source>
</evidence>
<feature type="domain" description="tRNA (adenine(58)-N(1))-methyltransferase catalytic subunit TRM61 C-terminal" evidence="7">
    <location>
        <begin position="71"/>
        <end position="229"/>
    </location>
</feature>